<sequence length="443" mass="48462">MKIVTNVPEELLKSNADEATPGSASLIAYAETTEDVSRFLKEAYENNTKVITIGSHTGLAGATYPQDGEAFLSLELMNQIIELDEETLTLTVEAGVTLNQIREYLSTTPYFYAPDPGAKDATVGGNASTNAGGMRAIKYGVTRDNIRGMEVVLADGQILTVGSKNRKDASGYALKDLFIGAEGTLGVITKLQLEIRPVLAYELSLLIGFDDLNNLAPVIFEILRAPISPVALELLDESSVKHAEVYTQTKMTNQAGRSFLLLTVNSNNQEGLQLELENLEQVIQASGALSTRILNAQEAKAVWHIRDNILNGIYAASTTKMYDPVVPVNRTPELLIKSKELGEQLGVETAFFGHAGDGNLHICILKFDMDDDQWKTVLATYTDKMNQLVASMEGLPSAEHGIGLEKKPYVKYFFDEGYIAVLRKIKLALDPKAILNPDRIFDL</sequence>
<dbReference type="InterPro" id="IPR036318">
    <property type="entry name" value="FAD-bd_PCMH-like_sf"/>
</dbReference>
<dbReference type="InterPro" id="IPR006094">
    <property type="entry name" value="Oxid_FAD_bind_N"/>
</dbReference>
<dbReference type="InterPro" id="IPR016171">
    <property type="entry name" value="Vanillyl_alc_oxidase_C-sub2"/>
</dbReference>
<evidence type="ECO:0000256" key="4">
    <source>
        <dbReference type="ARBA" id="ARBA00023002"/>
    </source>
</evidence>
<dbReference type="RefSeq" id="WP_313794297.1">
    <property type="nucleotide sequence ID" value="NZ_CP102453.1"/>
</dbReference>
<dbReference type="InterPro" id="IPR016169">
    <property type="entry name" value="FAD-bd_PCMH_sub2"/>
</dbReference>
<dbReference type="PANTHER" id="PTHR42934">
    <property type="entry name" value="GLYCOLATE OXIDASE SUBUNIT GLCD"/>
    <property type="match status" value="1"/>
</dbReference>
<keyword evidence="3" id="KW-0274">FAD</keyword>
<dbReference type="SUPFAM" id="SSF55103">
    <property type="entry name" value="FAD-linked oxidases, C-terminal domain"/>
    <property type="match status" value="1"/>
</dbReference>
<dbReference type="Pfam" id="PF01565">
    <property type="entry name" value="FAD_binding_4"/>
    <property type="match status" value="1"/>
</dbReference>
<proteinExistence type="predicted"/>
<keyword evidence="7" id="KW-1185">Reference proteome</keyword>
<dbReference type="Pfam" id="PF02913">
    <property type="entry name" value="FAD-oxidase_C"/>
    <property type="match status" value="1"/>
</dbReference>
<organism evidence="6 7">
    <name type="scientific">Fundicoccus culcitae</name>
    <dbReference type="NCBI Taxonomy" id="2969821"/>
    <lineage>
        <taxon>Bacteria</taxon>
        <taxon>Bacillati</taxon>
        <taxon>Bacillota</taxon>
        <taxon>Bacilli</taxon>
        <taxon>Lactobacillales</taxon>
        <taxon>Aerococcaceae</taxon>
        <taxon>Fundicoccus</taxon>
    </lineage>
</organism>
<dbReference type="PANTHER" id="PTHR42934:SF2">
    <property type="entry name" value="GLYCOLATE OXIDASE SUBUNIT GLCD"/>
    <property type="match status" value="1"/>
</dbReference>
<dbReference type="InterPro" id="IPR016166">
    <property type="entry name" value="FAD-bd_PCMH"/>
</dbReference>
<dbReference type="InterPro" id="IPR051914">
    <property type="entry name" value="FAD-linked_OxidoTrans_Type4"/>
</dbReference>
<keyword evidence="4" id="KW-0560">Oxidoreductase</keyword>
<gene>
    <name evidence="6" type="ORF">NRE15_03860</name>
</gene>
<dbReference type="Gene3D" id="3.30.465.10">
    <property type="match status" value="1"/>
</dbReference>
<evidence type="ECO:0000313" key="7">
    <source>
        <dbReference type="Proteomes" id="UP001315967"/>
    </source>
</evidence>
<evidence type="ECO:0000256" key="1">
    <source>
        <dbReference type="ARBA" id="ARBA00001974"/>
    </source>
</evidence>
<reference evidence="6 7" key="1">
    <citation type="submission" date="2022-08" db="EMBL/GenBank/DDBJ databases">
        <title>Aerococcaceae sp. nov isolated from spoiled eye mask.</title>
        <authorList>
            <person name="Zhou G."/>
            <person name="Xie X.-B."/>
            <person name="Shi Q.-S."/>
            <person name="Wang Y.-S."/>
            <person name="Wen X."/>
            <person name="Peng H."/>
            <person name="Yang X.-J."/>
            <person name="Tao H.-B."/>
            <person name="Huang X.-M."/>
        </authorList>
    </citation>
    <scope>NUCLEOTIDE SEQUENCE [LARGE SCALE GENOMIC DNA]</scope>
    <source>
        <strain evidence="7">DM20194951</strain>
    </source>
</reference>
<keyword evidence="2" id="KW-0285">Flavoprotein</keyword>
<protein>
    <submittedName>
        <fullName evidence="6">FAD-binding oxidoreductase</fullName>
    </submittedName>
</protein>
<evidence type="ECO:0000256" key="3">
    <source>
        <dbReference type="ARBA" id="ARBA00022827"/>
    </source>
</evidence>
<comment type="cofactor">
    <cofactor evidence="1">
        <name>FAD</name>
        <dbReference type="ChEBI" id="CHEBI:57692"/>
    </cofactor>
</comment>
<dbReference type="Gene3D" id="1.10.45.10">
    <property type="entry name" value="Vanillyl-alcohol Oxidase, Chain A, domain 4"/>
    <property type="match status" value="1"/>
</dbReference>
<dbReference type="InterPro" id="IPR004113">
    <property type="entry name" value="FAD-bd_oxidored_4_C"/>
</dbReference>
<dbReference type="SUPFAM" id="SSF56176">
    <property type="entry name" value="FAD-binding/transporter-associated domain-like"/>
    <property type="match status" value="1"/>
</dbReference>
<evidence type="ECO:0000256" key="2">
    <source>
        <dbReference type="ARBA" id="ARBA00022630"/>
    </source>
</evidence>
<evidence type="ECO:0000259" key="5">
    <source>
        <dbReference type="PROSITE" id="PS51387"/>
    </source>
</evidence>
<dbReference type="InterPro" id="IPR016164">
    <property type="entry name" value="FAD-linked_Oxase-like_C"/>
</dbReference>
<dbReference type="PROSITE" id="PS51387">
    <property type="entry name" value="FAD_PCMH"/>
    <property type="match status" value="1"/>
</dbReference>
<evidence type="ECO:0000313" key="6">
    <source>
        <dbReference type="EMBL" id="UUX34795.1"/>
    </source>
</evidence>
<dbReference type="Proteomes" id="UP001315967">
    <property type="component" value="Chromosome"/>
</dbReference>
<feature type="domain" description="FAD-binding PCMH-type" evidence="5">
    <location>
        <begin position="19"/>
        <end position="198"/>
    </location>
</feature>
<dbReference type="EMBL" id="CP102453">
    <property type="protein sequence ID" value="UUX34795.1"/>
    <property type="molecule type" value="Genomic_DNA"/>
</dbReference>
<dbReference type="Gene3D" id="3.30.70.2740">
    <property type="match status" value="1"/>
</dbReference>
<name>A0ABY5P878_9LACT</name>
<accession>A0ABY5P878</accession>